<accession>A0AAV5LIS3</accession>
<gene>
    <name evidence="3" type="ORF">SLEP1_g44896</name>
</gene>
<evidence type="ECO:0000256" key="1">
    <source>
        <dbReference type="SAM" id="MobiDB-lite"/>
    </source>
</evidence>
<sequence length="74" mass="8265">MSTSKYLMWLIFVLLVCACLSESRILKSSMAEKRSLLESMAALKQQLAIETMKSKSTAMPQRLSPGGPDPQHHK</sequence>
<keyword evidence="4" id="KW-1185">Reference proteome</keyword>
<comment type="caution">
    <text evidence="3">The sequence shown here is derived from an EMBL/GenBank/DDBJ whole genome shotgun (WGS) entry which is preliminary data.</text>
</comment>
<protein>
    <submittedName>
        <fullName evidence="3">Uncharacterized protein</fullName>
    </submittedName>
</protein>
<name>A0AAV5LIS3_9ROSI</name>
<evidence type="ECO:0000313" key="4">
    <source>
        <dbReference type="Proteomes" id="UP001054252"/>
    </source>
</evidence>
<dbReference type="Proteomes" id="UP001054252">
    <property type="component" value="Unassembled WGS sequence"/>
</dbReference>
<keyword evidence="2" id="KW-0732">Signal</keyword>
<dbReference type="EMBL" id="BPVZ01000118">
    <property type="protein sequence ID" value="GKV36804.1"/>
    <property type="molecule type" value="Genomic_DNA"/>
</dbReference>
<proteinExistence type="predicted"/>
<feature type="chain" id="PRO_5043517806" evidence="2">
    <location>
        <begin position="24"/>
        <end position="74"/>
    </location>
</feature>
<feature type="signal peptide" evidence="2">
    <location>
        <begin position="1"/>
        <end position="23"/>
    </location>
</feature>
<organism evidence="3 4">
    <name type="scientific">Rubroshorea leprosula</name>
    <dbReference type="NCBI Taxonomy" id="152421"/>
    <lineage>
        <taxon>Eukaryota</taxon>
        <taxon>Viridiplantae</taxon>
        <taxon>Streptophyta</taxon>
        <taxon>Embryophyta</taxon>
        <taxon>Tracheophyta</taxon>
        <taxon>Spermatophyta</taxon>
        <taxon>Magnoliopsida</taxon>
        <taxon>eudicotyledons</taxon>
        <taxon>Gunneridae</taxon>
        <taxon>Pentapetalae</taxon>
        <taxon>rosids</taxon>
        <taxon>malvids</taxon>
        <taxon>Malvales</taxon>
        <taxon>Dipterocarpaceae</taxon>
        <taxon>Rubroshorea</taxon>
    </lineage>
</organism>
<dbReference type="AlphaFoldDB" id="A0AAV5LIS3"/>
<evidence type="ECO:0000313" key="3">
    <source>
        <dbReference type="EMBL" id="GKV36804.1"/>
    </source>
</evidence>
<dbReference type="PROSITE" id="PS51257">
    <property type="entry name" value="PROKAR_LIPOPROTEIN"/>
    <property type="match status" value="1"/>
</dbReference>
<evidence type="ECO:0000256" key="2">
    <source>
        <dbReference type="SAM" id="SignalP"/>
    </source>
</evidence>
<reference evidence="3 4" key="1">
    <citation type="journal article" date="2021" name="Commun. Biol.">
        <title>The genome of Shorea leprosula (Dipterocarpaceae) highlights the ecological relevance of drought in aseasonal tropical rainforests.</title>
        <authorList>
            <person name="Ng K.K.S."/>
            <person name="Kobayashi M.J."/>
            <person name="Fawcett J.A."/>
            <person name="Hatakeyama M."/>
            <person name="Paape T."/>
            <person name="Ng C.H."/>
            <person name="Ang C.C."/>
            <person name="Tnah L.H."/>
            <person name="Lee C.T."/>
            <person name="Nishiyama T."/>
            <person name="Sese J."/>
            <person name="O'Brien M.J."/>
            <person name="Copetti D."/>
            <person name="Mohd Noor M.I."/>
            <person name="Ong R.C."/>
            <person name="Putra M."/>
            <person name="Sireger I.Z."/>
            <person name="Indrioko S."/>
            <person name="Kosugi Y."/>
            <person name="Izuno A."/>
            <person name="Isagi Y."/>
            <person name="Lee S.L."/>
            <person name="Shimizu K.K."/>
        </authorList>
    </citation>
    <scope>NUCLEOTIDE SEQUENCE [LARGE SCALE GENOMIC DNA]</scope>
    <source>
        <strain evidence="3">214</strain>
    </source>
</reference>
<feature type="region of interest" description="Disordered" evidence="1">
    <location>
        <begin position="53"/>
        <end position="74"/>
    </location>
</feature>